<dbReference type="EMBL" id="CP051170">
    <property type="protein sequence ID" value="QOK98417.1"/>
    <property type="molecule type" value="Genomic_DNA"/>
</dbReference>
<keyword evidence="2 4" id="KW-0560">Oxidoreductase</keyword>
<dbReference type="InterPro" id="IPR029752">
    <property type="entry name" value="D-isomer_DH_CS1"/>
</dbReference>
<dbReference type="InterPro" id="IPR006139">
    <property type="entry name" value="D-isomer_2_OHA_DH_cat_dom"/>
</dbReference>
<evidence type="ECO:0000259" key="6">
    <source>
        <dbReference type="Pfam" id="PF02826"/>
    </source>
</evidence>
<dbReference type="GO" id="GO:0030267">
    <property type="term" value="F:glyoxylate reductase (NADPH) activity"/>
    <property type="evidence" value="ECO:0007669"/>
    <property type="project" value="TreeGrafter"/>
</dbReference>
<evidence type="ECO:0000256" key="1">
    <source>
        <dbReference type="ARBA" id="ARBA00005854"/>
    </source>
</evidence>
<sequence>MRPSVLVTRATFPDIANRLREHFDVTDNPSDTILSPSELIARLQGKQGVMSTGSERIDAALLDACPQLKAVCNVGVGYNNIDVAACTARGVVVSNTPDVLTQTTADFGFALMLATARRITESERFVRSGAWQKTGIHDQMLGSDIYGATLGILGMGRIGQAIARRAALGFEMQVIYHNRSPLEAETEARAHARYVDKDTLLRESDHLILVLPYSPEAHHTIGAAELARMKPTATLTNIARGGIVDDAALAQALRQGTIAAAGLDVFEGEPRLHPDLLALGNIVLTPHIGSASVNTRRAMASLTVDNLIASLGYGPRAGQPPTPVNPQVLQQ</sequence>
<dbReference type="CDD" id="cd05301">
    <property type="entry name" value="GDH"/>
    <property type="match status" value="1"/>
</dbReference>
<evidence type="ECO:0000256" key="3">
    <source>
        <dbReference type="ARBA" id="ARBA00023027"/>
    </source>
</evidence>
<comment type="similarity">
    <text evidence="1 4">Belongs to the D-isomer specific 2-hydroxyacid dehydrogenase family.</text>
</comment>
<dbReference type="PROSITE" id="PS00065">
    <property type="entry name" value="D_2_HYDROXYACID_DH_1"/>
    <property type="match status" value="1"/>
</dbReference>
<geneLocation type="plasmid" evidence="7 8">
    <name>pUW774mp</name>
</geneLocation>
<evidence type="ECO:0000313" key="8">
    <source>
        <dbReference type="Proteomes" id="UP000593970"/>
    </source>
</evidence>
<evidence type="ECO:0000256" key="2">
    <source>
        <dbReference type="ARBA" id="ARBA00023002"/>
    </source>
</evidence>
<dbReference type="FunFam" id="3.40.50.720:FF:000203">
    <property type="entry name" value="D-3-phosphoglycerate dehydrogenase (SerA)"/>
    <property type="match status" value="1"/>
</dbReference>
<dbReference type="PANTHER" id="PTHR10996">
    <property type="entry name" value="2-HYDROXYACID DEHYDROGENASE-RELATED"/>
    <property type="match status" value="1"/>
</dbReference>
<name>A0AA92QCT5_RALSL</name>
<feature type="domain" description="D-isomer specific 2-hydroxyacid dehydrogenase catalytic" evidence="5">
    <location>
        <begin position="5"/>
        <end position="312"/>
    </location>
</feature>
<reference evidence="8" key="1">
    <citation type="submission" date="2020-04" db="EMBL/GenBank/DDBJ databases">
        <title>Ralstonia solanacearum UW576, UW763, UW773, and UW774.</title>
        <authorList>
            <person name="Steidl O."/>
            <person name="Truchon A."/>
            <person name="Allen C."/>
        </authorList>
    </citation>
    <scope>NUCLEOTIDE SEQUENCE [LARGE SCALE GENOMIC DNA]</scope>
    <source>
        <strain evidence="8">UW774</strain>
        <plasmid evidence="8">pUW774mp</plasmid>
    </source>
</reference>
<dbReference type="PANTHER" id="PTHR10996:SF283">
    <property type="entry name" value="GLYOXYLATE_HYDROXYPYRUVATE REDUCTASE B"/>
    <property type="match status" value="1"/>
</dbReference>
<dbReference type="Gene3D" id="3.40.50.720">
    <property type="entry name" value="NAD(P)-binding Rossmann-like Domain"/>
    <property type="match status" value="2"/>
</dbReference>
<dbReference type="SUPFAM" id="SSF51735">
    <property type="entry name" value="NAD(P)-binding Rossmann-fold domains"/>
    <property type="match status" value="1"/>
</dbReference>
<evidence type="ECO:0000259" key="5">
    <source>
        <dbReference type="Pfam" id="PF00389"/>
    </source>
</evidence>
<dbReference type="AlphaFoldDB" id="A0AA92QCT5"/>
<dbReference type="InterPro" id="IPR036291">
    <property type="entry name" value="NAD(P)-bd_dom_sf"/>
</dbReference>
<dbReference type="InterPro" id="IPR050223">
    <property type="entry name" value="D-isomer_2-hydroxyacid_DH"/>
</dbReference>
<dbReference type="GO" id="GO:0016618">
    <property type="term" value="F:hydroxypyruvate reductase [NAD(P)H] activity"/>
    <property type="evidence" value="ECO:0007669"/>
    <property type="project" value="TreeGrafter"/>
</dbReference>
<dbReference type="GO" id="GO:0051287">
    <property type="term" value="F:NAD binding"/>
    <property type="evidence" value="ECO:0007669"/>
    <property type="project" value="InterPro"/>
</dbReference>
<organism evidence="7 8">
    <name type="scientific">Ralstonia solanacearum</name>
    <name type="common">Pseudomonas solanacearum</name>
    <dbReference type="NCBI Taxonomy" id="305"/>
    <lineage>
        <taxon>Bacteria</taxon>
        <taxon>Pseudomonadati</taxon>
        <taxon>Pseudomonadota</taxon>
        <taxon>Betaproteobacteria</taxon>
        <taxon>Burkholderiales</taxon>
        <taxon>Burkholderiaceae</taxon>
        <taxon>Ralstonia</taxon>
        <taxon>Ralstonia solanacearum species complex</taxon>
    </lineage>
</organism>
<keyword evidence="3" id="KW-0520">NAD</keyword>
<dbReference type="Pfam" id="PF02826">
    <property type="entry name" value="2-Hacid_dh_C"/>
    <property type="match status" value="1"/>
</dbReference>
<dbReference type="Proteomes" id="UP000593970">
    <property type="component" value="Plasmid pUW774mp"/>
</dbReference>
<dbReference type="SUPFAM" id="SSF52283">
    <property type="entry name" value="Formate/glycerate dehydrogenase catalytic domain-like"/>
    <property type="match status" value="1"/>
</dbReference>
<evidence type="ECO:0000313" key="7">
    <source>
        <dbReference type="EMBL" id="QOK98417.1"/>
    </source>
</evidence>
<gene>
    <name evidence="7" type="ORF">HF909_18165</name>
</gene>
<dbReference type="InterPro" id="IPR006140">
    <property type="entry name" value="D-isomer_DH_NAD-bd"/>
</dbReference>
<dbReference type="Pfam" id="PF00389">
    <property type="entry name" value="2-Hacid_dh"/>
    <property type="match status" value="1"/>
</dbReference>
<protein>
    <submittedName>
        <fullName evidence="7">D-glycerate dehydrogenase</fullName>
    </submittedName>
</protein>
<keyword evidence="7" id="KW-0614">Plasmid</keyword>
<dbReference type="GO" id="GO:0005829">
    <property type="term" value="C:cytosol"/>
    <property type="evidence" value="ECO:0007669"/>
    <property type="project" value="TreeGrafter"/>
</dbReference>
<feature type="domain" description="D-isomer specific 2-hydroxyacid dehydrogenase NAD-binding" evidence="6">
    <location>
        <begin position="109"/>
        <end position="289"/>
    </location>
</feature>
<evidence type="ECO:0000256" key="4">
    <source>
        <dbReference type="RuleBase" id="RU003719"/>
    </source>
</evidence>
<accession>A0AA92QCT5</accession>
<proteinExistence type="inferred from homology"/>